<reference evidence="1" key="1">
    <citation type="submission" date="2018-04" db="EMBL/GenBank/DDBJ databases">
        <authorList>
            <person name="Go L.Y."/>
            <person name="Mitchell J.A."/>
        </authorList>
    </citation>
    <scope>NUCLEOTIDE SEQUENCE</scope>
    <source>
        <tissue evidence="1">Whole organism</tissue>
    </source>
</reference>
<proteinExistence type="predicted"/>
<reference evidence="2" key="2">
    <citation type="submission" date="2018-07" db="EMBL/GenBank/DDBJ databases">
        <authorList>
            <person name="Quirk P.G."/>
            <person name="Krulwich T.A."/>
        </authorList>
    </citation>
    <scope>NUCLEOTIDE SEQUENCE</scope>
</reference>
<dbReference type="EMBL" id="UFQT01004245">
    <property type="protein sequence ID" value="SSX35596.1"/>
    <property type="molecule type" value="Genomic_DNA"/>
</dbReference>
<dbReference type="EMBL" id="UFQS01004245">
    <property type="protein sequence ID" value="SSX16276.1"/>
    <property type="molecule type" value="Genomic_DNA"/>
</dbReference>
<dbReference type="AlphaFoldDB" id="A0A336MZ60"/>
<gene>
    <name evidence="2" type="primary">CSON010445</name>
</gene>
<protein>
    <submittedName>
        <fullName evidence="2">CSON010445 protein</fullName>
    </submittedName>
</protein>
<accession>A0A336MZ60</accession>
<name>A0A336MZ60_CULSO</name>
<sequence>MTIRRAQVRPTRFPYSSISSVSSESECSIALLLRERHYFASYLDLLHRDLNGIFDMIRHPSDFELNHPTNAMCTFQGTANKMDTICLCISFWDMNECKIPCNN</sequence>
<dbReference type="VEuPathDB" id="VectorBase:CSON010445"/>
<evidence type="ECO:0000313" key="1">
    <source>
        <dbReference type="EMBL" id="SSX16276.1"/>
    </source>
</evidence>
<evidence type="ECO:0000313" key="2">
    <source>
        <dbReference type="EMBL" id="SSX35596.1"/>
    </source>
</evidence>
<organism evidence="2">
    <name type="scientific">Culicoides sonorensis</name>
    <name type="common">Biting midge</name>
    <dbReference type="NCBI Taxonomy" id="179676"/>
    <lineage>
        <taxon>Eukaryota</taxon>
        <taxon>Metazoa</taxon>
        <taxon>Ecdysozoa</taxon>
        <taxon>Arthropoda</taxon>
        <taxon>Hexapoda</taxon>
        <taxon>Insecta</taxon>
        <taxon>Pterygota</taxon>
        <taxon>Neoptera</taxon>
        <taxon>Endopterygota</taxon>
        <taxon>Diptera</taxon>
        <taxon>Nematocera</taxon>
        <taxon>Chironomoidea</taxon>
        <taxon>Ceratopogonidae</taxon>
        <taxon>Ceratopogoninae</taxon>
        <taxon>Culicoides</taxon>
        <taxon>Monoculicoides</taxon>
    </lineage>
</organism>